<dbReference type="KEGG" id="mdu:MDUV_43200"/>
<protein>
    <submittedName>
        <fullName evidence="1">Uncharacterized protein</fullName>
    </submittedName>
</protein>
<reference evidence="1 2" key="1">
    <citation type="journal article" date="2019" name="Emerg. Microbes Infect.">
        <title>Comprehensive subspecies identification of 175 nontuberculous mycobacteria species based on 7547 genomic profiles.</title>
        <authorList>
            <person name="Matsumoto Y."/>
            <person name="Kinjo T."/>
            <person name="Motooka D."/>
            <person name="Nabeya D."/>
            <person name="Jung N."/>
            <person name="Uechi K."/>
            <person name="Horii T."/>
            <person name="Iida T."/>
            <person name="Fujita J."/>
            <person name="Nakamura S."/>
        </authorList>
    </citation>
    <scope>NUCLEOTIDE SEQUENCE [LARGE SCALE GENOMIC DNA]</scope>
    <source>
        <strain evidence="1 2">JCM 6396</strain>
    </source>
</reference>
<proteinExistence type="predicted"/>
<sequence>MEPPSEHEWASIAEHTRASNCAGGLIRLPPYPMMLAVRSIVGSIEAVTASHTLVRWAPTTAWQAWLFTSHALAFVECIYPEPNYDYDEDNGRRTQTDAFDKPLDPDSFQAWVRPTTTVSKFGIGAAHYVRKNRPFREPSTEYYPTSIDLVFSDGTSTAIGLDGRLDHQDKRERWERFCNAARHSVIATIRLP</sequence>
<accession>A0A7I7K5P3</accession>
<name>A0A7I7K5P3_9MYCO</name>
<evidence type="ECO:0000313" key="1">
    <source>
        <dbReference type="EMBL" id="BBX19460.1"/>
    </source>
</evidence>
<keyword evidence="2" id="KW-1185">Reference proteome</keyword>
<dbReference type="Proteomes" id="UP000467006">
    <property type="component" value="Chromosome"/>
</dbReference>
<evidence type="ECO:0000313" key="2">
    <source>
        <dbReference type="Proteomes" id="UP000467006"/>
    </source>
</evidence>
<dbReference type="AlphaFoldDB" id="A0A7I7K5P3"/>
<organism evidence="1 2">
    <name type="scientific">Mycolicibacterium duvalii</name>
    <dbReference type="NCBI Taxonomy" id="39688"/>
    <lineage>
        <taxon>Bacteria</taxon>
        <taxon>Bacillati</taxon>
        <taxon>Actinomycetota</taxon>
        <taxon>Actinomycetes</taxon>
        <taxon>Mycobacteriales</taxon>
        <taxon>Mycobacteriaceae</taxon>
        <taxon>Mycolicibacterium</taxon>
    </lineage>
</organism>
<dbReference type="OrthoDB" id="4719552at2"/>
<dbReference type="EMBL" id="AP022563">
    <property type="protein sequence ID" value="BBX19460.1"/>
    <property type="molecule type" value="Genomic_DNA"/>
</dbReference>
<gene>
    <name evidence="1" type="ORF">MDUV_43200</name>
</gene>